<dbReference type="RefSeq" id="XP_027194539.1">
    <property type="nucleotide sequence ID" value="XM_027338738.1"/>
</dbReference>
<evidence type="ECO:0000313" key="6">
    <source>
        <dbReference type="Proteomes" id="UP000515146"/>
    </source>
</evidence>
<protein>
    <submittedName>
        <fullName evidence="7">Transmembrane protein 41B-like</fullName>
    </submittedName>
</protein>
<evidence type="ECO:0000256" key="1">
    <source>
        <dbReference type="ARBA" id="ARBA00004141"/>
    </source>
</evidence>
<evidence type="ECO:0000256" key="4">
    <source>
        <dbReference type="ARBA" id="ARBA00023136"/>
    </source>
</evidence>
<gene>
    <name evidence="7" type="primary">LOC113789229</name>
</gene>
<sequence length="265" mass="29923">MADVATKSPDQSPVEPNRNNSLKNSSILLLSIILISTLSLFIVYLNFPKLEPHEKQHFKLPMNIDDAKNLGNVLSGYKDRYFYVVLFGFIITYIFLQSFAIPGSIFLSVMSGYLFPFPLALLSVCFCSAVGASVCYLLSWLCGRPFIIKYWPHKAAHVSNIIDQHRSHLFFYVVFLRITPFLPNWLINITSPIVNVPLSTFFFGTFFGVAPPSFIAVHAGTTLYQLTSSSNIITYKSMLMLLTVSIISLTPIILKRIFSDKFKQP</sequence>
<dbReference type="GO" id="GO:0005789">
    <property type="term" value="C:endoplasmic reticulum membrane"/>
    <property type="evidence" value="ECO:0007669"/>
    <property type="project" value="TreeGrafter"/>
</dbReference>
<dbReference type="KEGG" id="dpte:113789229"/>
<dbReference type="AlphaFoldDB" id="A0A6P6XRM2"/>
<comment type="subcellular location">
    <subcellularLocation>
        <location evidence="1">Membrane</location>
        <topology evidence="1">Multi-pass membrane protein</topology>
    </subcellularLocation>
</comment>
<dbReference type="GO" id="GO:0000045">
    <property type="term" value="P:autophagosome assembly"/>
    <property type="evidence" value="ECO:0007669"/>
    <property type="project" value="TreeGrafter"/>
</dbReference>
<accession>A0A6P6XRM2</accession>
<evidence type="ECO:0000256" key="3">
    <source>
        <dbReference type="ARBA" id="ARBA00022989"/>
    </source>
</evidence>
<evidence type="ECO:0000256" key="5">
    <source>
        <dbReference type="ARBA" id="ARBA00025797"/>
    </source>
</evidence>
<reference evidence="7" key="1">
    <citation type="submission" date="2025-08" db="UniProtKB">
        <authorList>
            <consortium name="RefSeq"/>
        </authorList>
    </citation>
    <scope>IDENTIFICATION</scope>
    <source>
        <strain evidence="7">Airmid</strain>
    </source>
</reference>
<dbReference type="InParanoid" id="A0A6P6XRM2"/>
<keyword evidence="6" id="KW-1185">Reference proteome</keyword>
<dbReference type="Proteomes" id="UP000515146">
    <property type="component" value="Unplaced"/>
</dbReference>
<dbReference type="InterPro" id="IPR045014">
    <property type="entry name" value="TM41A/B"/>
</dbReference>
<dbReference type="FunCoup" id="A0A6P6XRM2">
    <property type="interactions" value="1161"/>
</dbReference>
<dbReference type="PANTHER" id="PTHR43220">
    <property type="match status" value="1"/>
</dbReference>
<proteinExistence type="inferred from homology"/>
<keyword evidence="4" id="KW-0472">Membrane</keyword>
<dbReference type="OrthoDB" id="3364966at2759"/>
<dbReference type="Pfam" id="PF09335">
    <property type="entry name" value="VTT_dom"/>
    <property type="match status" value="1"/>
</dbReference>
<dbReference type="CTD" id="32737"/>
<evidence type="ECO:0000313" key="7">
    <source>
        <dbReference type="RefSeq" id="XP_027194539.1"/>
    </source>
</evidence>
<keyword evidence="3" id="KW-1133">Transmembrane helix</keyword>
<dbReference type="InterPro" id="IPR032816">
    <property type="entry name" value="VTT_dom"/>
</dbReference>
<organism evidence="6 7">
    <name type="scientific">Dermatophagoides pteronyssinus</name>
    <name type="common">European house dust mite</name>
    <dbReference type="NCBI Taxonomy" id="6956"/>
    <lineage>
        <taxon>Eukaryota</taxon>
        <taxon>Metazoa</taxon>
        <taxon>Ecdysozoa</taxon>
        <taxon>Arthropoda</taxon>
        <taxon>Chelicerata</taxon>
        <taxon>Arachnida</taxon>
        <taxon>Acari</taxon>
        <taxon>Acariformes</taxon>
        <taxon>Sarcoptiformes</taxon>
        <taxon>Astigmata</taxon>
        <taxon>Psoroptidia</taxon>
        <taxon>Analgoidea</taxon>
        <taxon>Pyroglyphidae</taxon>
        <taxon>Dermatophagoidinae</taxon>
        <taxon>Dermatophagoides</taxon>
    </lineage>
</organism>
<dbReference type="GeneID" id="113789229"/>
<evidence type="ECO:0000256" key="2">
    <source>
        <dbReference type="ARBA" id="ARBA00022692"/>
    </source>
</evidence>
<dbReference type="PANTHER" id="PTHR43220:SF18">
    <property type="entry name" value="TRANSMEMBRANE PROTEIN 41B"/>
    <property type="match status" value="1"/>
</dbReference>
<keyword evidence="2" id="KW-0812">Transmembrane</keyword>
<dbReference type="OMA" id="SICYCIS"/>
<comment type="similarity">
    <text evidence="5">Belongs to the TMEM41 family.</text>
</comment>
<name>A0A6P6XRM2_DERPT</name>